<accession>A0A4V6QAK1</accession>
<reference evidence="2 3" key="1">
    <citation type="submission" date="2019-03" db="EMBL/GenBank/DDBJ databases">
        <title>Genomic Encyclopedia of Type Strains, Phase IV (KMG-IV): sequencing the most valuable type-strain genomes for metagenomic binning, comparative biology and taxonomic classification.</title>
        <authorList>
            <person name="Goeker M."/>
        </authorList>
    </citation>
    <scope>NUCLEOTIDE SEQUENCE [LARGE SCALE GENOMIC DNA]</scope>
    <source>
        <strain evidence="2 3">JA181</strain>
    </source>
</reference>
<gene>
    <name evidence="2" type="ORF">EV657_14312</name>
</gene>
<dbReference type="RefSeq" id="WP_134079622.1">
    <property type="nucleotide sequence ID" value="NZ_SOEB01000043.1"/>
</dbReference>
<name>A0A4V6QAK1_9RHOB</name>
<proteinExistence type="predicted"/>
<feature type="domain" description="HipA N-terminal subdomain 1" evidence="1">
    <location>
        <begin position="10"/>
        <end position="92"/>
    </location>
</feature>
<evidence type="ECO:0000313" key="3">
    <source>
        <dbReference type="Proteomes" id="UP000295484"/>
    </source>
</evidence>
<dbReference type="EMBL" id="SOEB01000043">
    <property type="protein sequence ID" value="TDX21253.1"/>
    <property type="molecule type" value="Genomic_DNA"/>
</dbReference>
<dbReference type="Pfam" id="PF13657">
    <property type="entry name" value="Couple_hipA"/>
    <property type="match status" value="1"/>
</dbReference>
<dbReference type="NCBIfam" id="TIGR03071">
    <property type="entry name" value="couple_hipA"/>
    <property type="match status" value="1"/>
</dbReference>
<organism evidence="2 3">
    <name type="scientific">Rhodovulum visakhapatnamense</name>
    <dbReference type="NCBI Taxonomy" id="364297"/>
    <lineage>
        <taxon>Bacteria</taxon>
        <taxon>Pseudomonadati</taxon>
        <taxon>Pseudomonadota</taxon>
        <taxon>Alphaproteobacteria</taxon>
        <taxon>Rhodobacterales</taxon>
        <taxon>Paracoccaceae</taxon>
        <taxon>Rhodovulum</taxon>
    </lineage>
</organism>
<protein>
    <submittedName>
        <fullName evidence="2">HipA-like protein</fullName>
    </submittedName>
</protein>
<dbReference type="AlphaFoldDB" id="A0A4V6QAK1"/>
<dbReference type="InterPro" id="IPR017508">
    <property type="entry name" value="HipA_N1"/>
</dbReference>
<comment type="caution">
    <text evidence="2">The sequence shown here is derived from an EMBL/GenBank/DDBJ whole genome shotgun (WGS) entry which is preliminary data.</text>
</comment>
<evidence type="ECO:0000313" key="2">
    <source>
        <dbReference type="EMBL" id="TDX21253.1"/>
    </source>
</evidence>
<dbReference type="Proteomes" id="UP000295484">
    <property type="component" value="Unassembled WGS sequence"/>
</dbReference>
<sequence length="117" mass="13552">MGRRRSFAPLNVFLNTRLVGQLLREKSGAISFAYDRSWLEWEHRMPISLSLPLREDRFLGGEAIPVFDNLLPDNPTIRRRVAERVGAAGTSPQRSLTCRTTFRKRSRHRFRALFPNA</sequence>
<evidence type="ECO:0000259" key="1">
    <source>
        <dbReference type="Pfam" id="PF13657"/>
    </source>
</evidence>